<evidence type="ECO:0008006" key="4">
    <source>
        <dbReference type="Google" id="ProtNLM"/>
    </source>
</evidence>
<organism evidence="2 3">
    <name type="scientific">Nitrolancea hollandica Lb</name>
    <dbReference type="NCBI Taxonomy" id="1129897"/>
    <lineage>
        <taxon>Bacteria</taxon>
        <taxon>Pseudomonadati</taxon>
        <taxon>Thermomicrobiota</taxon>
        <taxon>Thermomicrobia</taxon>
        <taxon>Sphaerobacterales</taxon>
        <taxon>Sphaerobacterineae</taxon>
        <taxon>Sphaerobacteraceae</taxon>
        <taxon>Nitrolancea</taxon>
    </lineage>
</organism>
<sequence>MNESITTRPKATPLASHSSARAGSFQRLALAMVTKALAALPPGLDHLPLTAAVTRFVPDELRHVVERAVRAVLERPERHDDEQKNGQPHENKNDMVLIHETTLRFNGYERSHLRDTHPTQVSHPQFTGY</sequence>
<feature type="compositionally biased region" description="Basic and acidic residues" evidence="1">
    <location>
        <begin position="74"/>
        <end position="93"/>
    </location>
</feature>
<dbReference type="EMBL" id="CAGS01000068">
    <property type="protein sequence ID" value="CCF82864.1"/>
    <property type="molecule type" value="Genomic_DNA"/>
</dbReference>
<dbReference type="AlphaFoldDB" id="I4EDV2"/>
<reference evidence="2 3" key="1">
    <citation type="journal article" date="2012" name="ISME J.">
        <title>Nitrification expanded: discovery, physiology and genomics of a nitrite-oxidizing bacterium from the phylum Chloroflexi.</title>
        <authorList>
            <person name="Sorokin D.Y."/>
            <person name="Lucker S."/>
            <person name="Vejmelkova D."/>
            <person name="Kostrikina N.A."/>
            <person name="Kleerebezem R."/>
            <person name="Rijpstra W.I."/>
            <person name="Damste J.S."/>
            <person name="Le Paslier D."/>
            <person name="Muyzer G."/>
            <person name="Wagner M."/>
            <person name="van Loosdrecht M.C."/>
            <person name="Daims H."/>
        </authorList>
    </citation>
    <scope>NUCLEOTIDE SEQUENCE [LARGE SCALE GENOMIC DNA]</scope>
    <source>
        <strain evidence="3">none</strain>
    </source>
</reference>
<feature type="region of interest" description="Disordered" evidence="1">
    <location>
        <begin position="1"/>
        <end position="20"/>
    </location>
</feature>
<evidence type="ECO:0000313" key="2">
    <source>
        <dbReference type="EMBL" id="CCF82864.1"/>
    </source>
</evidence>
<protein>
    <recommendedName>
        <fullName evidence="4">Transposase</fullName>
    </recommendedName>
</protein>
<comment type="caution">
    <text evidence="2">The sequence shown here is derived from an EMBL/GenBank/DDBJ whole genome shotgun (WGS) entry which is preliminary data.</text>
</comment>
<evidence type="ECO:0000256" key="1">
    <source>
        <dbReference type="SAM" id="MobiDB-lite"/>
    </source>
</evidence>
<feature type="region of interest" description="Disordered" evidence="1">
    <location>
        <begin position="74"/>
        <end position="96"/>
    </location>
</feature>
<gene>
    <name evidence="2" type="ORF">NITHO_160021</name>
</gene>
<accession>I4EDV2</accession>
<name>I4EDV2_9BACT</name>
<evidence type="ECO:0000313" key="3">
    <source>
        <dbReference type="Proteomes" id="UP000004221"/>
    </source>
</evidence>
<proteinExistence type="predicted"/>
<dbReference type="Proteomes" id="UP000004221">
    <property type="component" value="Unassembled WGS sequence"/>
</dbReference>
<keyword evidence="3" id="KW-1185">Reference proteome</keyword>